<reference evidence="2" key="1">
    <citation type="submission" date="2016-11" db="EMBL/GenBank/DDBJ databases">
        <authorList>
            <person name="Shukria A."/>
            <person name="Stevens D.C."/>
        </authorList>
    </citation>
    <scope>NUCLEOTIDE SEQUENCE [LARGE SCALE GENOMIC DNA]</scope>
    <source>
        <strain evidence="2">Cbfe23</strain>
    </source>
</reference>
<accession>A0A1L9BEP2</accession>
<dbReference type="Proteomes" id="UP000182229">
    <property type="component" value="Unassembled WGS sequence"/>
</dbReference>
<organism evidence="1 2">
    <name type="scientific">Cystobacter ferrugineus</name>
    <dbReference type="NCBI Taxonomy" id="83449"/>
    <lineage>
        <taxon>Bacteria</taxon>
        <taxon>Pseudomonadati</taxon>
        <taxon>Myxococcota</taxon>
        <taxon>Myxococcia</taxon>
        <taxon>Myxococcales</taxon>
        <taxon>Cystobacterineae</taxon>
        <taxon>Archangiaceae</taxon>
        <taxon>Cystobacter</taxon>
    </lineage>
</organism>
<keyword evidence="2" id="KW-1185">Reference proteome</keyword>
<dbReference type="EMBL" id="MPIN01000002">
    <property type="protein sequence ID" value="OJH40737.1"/>
    <property type="molecule type" value="Genomic_DNA"/>
</dbReference>
<comment type="caution">
    <text evidence="1">The sequence shown here is derived from an EMBL/GenBank/DDBJ whole genome shotgun (WGS) entry which is preliminary data.</text>
</comment>
<dbReference type="RefSeq" id="WP_071897178.1">
    <property type="nucleotide sequence ID" value="NZ_MPIN01000002.1"/>
</dbReference>
<evidence type="ECO:0000313" key="1">
    <source>
        <dbReference type="EMBL" id="OJH40737.1"/>
    </source>
</evidence>
<name>A0A1L9BEP2_9BACT</name>
<dbReference type="STRING" id="83449.BON30_07280"/>
<reference evidence="1 2" key="2">
    <citation type="submission" date="2016-12" db="EMBL/GenBank/DDBJ databases">
        <title>Draft Genome Sequence of Cystobacter ferrugineus Strain Cbfe23.</title>
        <authorList>
            <person name="Akbar S."/>
            <person name="Dowd S.E."/>
            <person name="Stevens D.C."/>
        </authorList>
    </citation>
    <scope>NUCLEOTIDE SEQUENCE [LARGE SCALE GENOMIC DNA]</scope>
    <source>
        <strain evidence="1 2">Cbfe23</strain>
    </source>
</reference>
<protein>
    <submittedName>
        <fullName evidence="1">Uncharacterized protein</fullName>
    </submittedName>
</protein>
<dbReference type="OrthoDB" id="336284at2"/>
<sequence>MTFIDLVRRFIPWTREDRGDPEFARFVGELGDSMSWSDLRARCRVAILAEAGNGKSTELQEQARLVEAAGNVSFYITSNYVAGTFVIATIVGAFCCLSTKQFTNCSTFLGSLARDYLVKE</sequence>
<dbReference type="AlphaFoldDB" id="A0A1L9BEP2"/>
<evidence type="ECO:0000313" key="2">
    <source>
        <dbReference type="Proteomes" id="UP000182229"/>
    </source>
</evidence>
<proteinExistence type="predicted"/>
<gene>
    <name evidence="1" type="ORF">BON30_07280</name>
</gene>